<dbReference type="OMA" id="CQYMSLL"/>
<evidence type="ECO:0000259" key="2">
    <source>
        <dbReference type="Pfam" id="PF13902"/>
    </source>
</evidence>
<feature type="compositionally biased region" description="Basic and acidic residues" evidence="1">
    <location>
        <begin position="73"/>
        <end position="83"/>
    </location>
</feature>
<dbReference type="InterPro" id="IPR036867">
    <property type="entry name" value="R3H_dom_sf"/>
</dbReference>
<dbReference type="EMBL" id="GL732535">
    <property type="protein sequence ID" value="EFX84042.1"/>
    <property type="molecule type" value="Genomic_DNA"/>
</dbReference>
<dbReference type="Proteomes" id="UP000000305">
    <property type="component" value="Unassembled WGS sequence"/>
</dbReference>
<protein>
    <recommendedName>
        <fullName evidence="2">R3H-associated N-terminal domain-containing protein</fullName>
    </recommendedName>
</protein>
<feature type="region of interest" description="Disordered" evidence="1">
    <location>
        <begin position="53"/>
        <end position="90"/>
    </location>
</feature>
<proteinExistence type="predicted"/>
<sequence>MGVIKRSKFQHISPLETGPVLPESDSVPELAPPQNVPATETLTQQTLHQLRPIRASRPPCFHKNSSGKNHSSRKSDNGQEKIPKGQKKQRRYHNNKFLLNLAESDEDKRIEPGFTEPHSVFATLLQEPDKMGAWNAFLNLTEDDQLAIIANNEIFAYFNNEPVLDQVPPAVVEKIVSYRERRRNMTAEEAFCTLCPKLKSIFTKRHFPMGMLAQLENEVLDFFLDAPEGTCIIERQCSFDRLLLHAITRFNFLCSQSFSTEDNRRETHIRNICPDFIPPPVSLSEYIQKKRR</sequence>
<dbReference type="Pfam" id="PF13902">
    <property type="entry name" value="R3H-assoc"/>
    <property type="match status" value="1"/>
</dbReference>
<feature type="domain" description="R3H-associated N-terminal" evidence="2">
    <location>
        <begin position="80"/>
        <end position="151"/>
    </location>
</feature>
<dbReference type="InterPro" id="IPR025952">
    <property type="entry name" value="R3H-assoc_dom"/>
</dbReference>
<evidence type="ECO:0000313" key="3">
    <source>
        <dbReference type="EMBL" id="EFX84042.1"/>
    </source>
</evidence>
<dbReference type="SUPFAM" id="SSF82708">
    <property type="entry name" value="R3H domain"/>
    <property type="match status" value="1"/>
</dbReference>
<reference evidence="3 4" key="1">
    <citation type="journal article" date="2011" name="Science">
        <title>The ecoresponsive genome of Daphnia pulex.</title>
        <authorList>
            <person name="Colbourne J.K."/>
            <person name="Pfrender M.E."/>
            <person name="Gilbert D."/>
            <person name="Thomas W.K."/>
            <person name="Tucker A."/>
            <person name="Oakley T.H."/>
            <person name="Tokishita S."/>
            <person name="Aerts A."/>
            <person name="Arnold G.J."/>
            <person name="Basu M.K."/>
            <person name="Bauer D.J."/>
            <person name="Caceres C.E."/>
            <person name="Carmel L."/>
            <person name="Casola C."/>
            <person name="Choi J.H."/>
            <person name="Detter J.C."/>
            <person name="Dong Q."/>
            <person name="Dusheyko S."/>
            <person name="Eads B.D."/>
            <person name="Frohlich T."/>
            <person name="Geiler-Samerotte K.A."/>
            <person name="Gerlach D."/>
            <person name="Hatcher P."/>
            <person name="Jogdeo S."/>
            <person name="Krijgsveld J."/>
            <person name="Kriventseva E.V."/>
            <person name="Kultz D."/>
            <person name="Laforsch C."/>
            <person name="Lindquist E."/>
            <person name="Lopez J."/>
            <person name="Manak J.R."/>
            <person name="Muller J."/>
            <person name="Pangilinan J."/>
            <person name="Patwardhan R.P."/>
            <person name="Pitluck S."/>
            <person name="Pritham E.J."/>
            <person name="Rechtsteiner A."/>
            <person name="Rho M."/>
            <person name="Rogozin I.B."/>
            <person name="Sakarya O."/>
            <person name="Salamov A."/>
            <person name="Schaack S."/>
            <person name="Shapiro H."/>
            <person name="Shiga Y."/>
            <person name="Skalitzky C."/>
            <person name="Smith Z."/>
            <person name="Souvorov A."/>
            <person name="Sung W."/>
            <person name="Tang Z."/>
            <person name="Tsuchiya D."/>
            <person name="Tu H."/>
            <person name="Vos H."/>
            <person name="Wang M."/>
            <person name="Wolf Y.I."/>
            <person name="Yamagata H."/>
            <person name="Yamada T."/>
            <person name="Ye Y."/>
            <person name="Shaw J.R."/>
            <person name="Andrews J."/>
            <person name="Crease T.J."/>
            <person name="Tang H."/>
            <person name="Lucas S.M."/>
            <person name="Robertson H.M."/>
            <person name="Bork P."/>
            <person name="Koonin E.V."/>
            <person name="Zdobnov E.M."/>
            <person name="Grigoriev I.V."/>
            <person name="Lynch M."/>
            <person name="Boore J.L."/>
        </authorList>
    </citation>
    <scope>NUCLEOTIDE SEQUENCE [LARGE SCALE GENOMIC DNA]</scope>
</reference>
<dbReference type="OrthoDB" id="75169at2759"/>
<dbReference type="eggNOG" id="KOG1478">
    <property type="taxonomic scope" value="Eukaryota"/>
</dbReference>
<evidence type="ECO:0000256" key="1">
    <source>
        <dbReference type="SAM" id="MobiDB-lite"/>
    </source>
</evidence>
<evidence type="ECO:0000313" key="4">
    <source>
        <dbReference type="Proteomes" id="UP000000305"/>
    </source>
</evidence>
<dbReference type="PANTHER" id="PTHR32019">
    <property type="entry name" value="R3H DOMAIN-CONTAINING PROTEIN 4"/>
    <property type="match status" value="1"/>
</dbReference>
<feature type="region of interest" description="Disordered" evidence="1">
    <location>
        <begin position="1"/>
        <end position="39"/>
    </location>
</feature>
<gene>
    <name evidence="3" type="ORF">DAPPUDRAFT_223127</name>
</gene>
<dbReference type="PANTHER" id="PTHR32019:SF2">
    <property type="entry name" value="R3H DOMAIN-CONTAINING PROTEIN 4"/>
    <property type="match status" value="1"/>
</dbReference>
<dbReference type="KEGG" id="dpx:DAPPUDRAFT_223127"/>
<organism evidence="3 4">
    <name type="scientific">Daphnia pulex</name>
    <name type="common">Water flea</name>
    <dbReference type="NCBI Taxonomy" id="6669"/>
    <lineage>
        <taxon>Eukaryota</taxon>
        <taxon>Metazoa</taxon>
        <taxon>Ecdysozoa</taxon>
        <taxon>Arthropoda</taxon>
        <taxon>Crustacea</taxon>
        <taxon>Branchiopoda</taxon>
        <taxon>Diplostraca</taxon>
        <taxon>Cladocera</taxon>
        <taxon>Anomopoda</taxon>
        <taxon>Daphniidae</taxon>
        <taxon>Daphnia</taxon>
    </lineage>
</organism>
<accession>E9G8W0</accession>
<dbReference type="GO" id="GO:0003676">
    <property type="term" value="F:nucleic acid binding"/>
    <property type="evidence" value="ECO:0007669"/>
    <property type="project" value="InterPro"/>
</dbReference>
<dbReference type="AlphaFoldDB" id="E9G8W0"/>
<dbReference type="InParanoid" id="E9G8W0"/>
<keyword evidence="4" id="KW-1185">Reference proteome</keyword>
<name>E9G8W0_DAPPU</name>
<dbReference type="InterPro" id="IPR039629">
    <property type="entry name" value="R3HDM4"/>
</dbReference>
<dbReference type="HOGENOM" id="CLU_953956_0_0_1"/>
<dbReference type="STRING" id="6669.E9G8W0"/>
<dbReference type="PhylomeDB" id="E9G8W0"/>